<dbReference type="InterPro" id="IPR049874">
    <property type="entry name" value="ROK_cs"/>
</dbReference>
<dbReference type="Pfam" id="PF13412">
    <property type="entry name" value="HTH_24"/>
    <property type="match status" value="1"/>
</dbReference>
<evidence type="ECO:0000256" key="1">
    <source>
        <dbReference type="ARBA" id="ARBA00006479"/>
    </source>
</evidence>
<dbReference type="Pfam" id="PF00480">
    <property type="entry name" value="ROK"/>
    <property type="match status" value="1"/>
</dbReference>
<dbReference type="AlphaFoldDB" id="A0A090DBB9"/>
<dbReference type="SUPFAM" id="SSF46785">
    <property type="entry name" value="Winged helix' DNA-binding domain"/>
    <property type="match status" value="1"/>
</dbReference>
<dbReference type="InterPro" id="IPR036390">
    <property type="entry name" value="WH_DNA-bd_sf"/>
</dbReference>
<dbReference type="PANTHER" id="PTHR18964:SF149">
    <property type="entry name" value="BIFUNCTIONAL UDP-N-ACETYLGLUCOSAMINE 2-EPIMERASE_N-ACETYLMANNOSAMINE KINASE"/>
    <property type="match status" value="1"/>
</dbReference>
<dbReference type="InterPro" id="IPR043129">
    <property type="entry name" value="ATPase_NBD"/>
</dbReference>
<comment type="similarity">
    <text evidence="1">Belongs to the ROK (NagC/XylR) family.</text>
</comment>
<organism evidence="2 3">
    <name type="scientific">Mesorhizobium plurifarium</name>
    <dbReference type="NCBI Taxonomy" id="69974"/>
    <lineage>
        <taxon>Bacteria</taxon>
        <taxon>Pseudomonadati</taxon>
        <taxon>Pseudomonadota</taxon>
        <taxon>Alphaproteobacteria</taxon>
        <taxon>Hyphomicrobiales</taxon>
        <taxon>Phyllobacteriaceae</taxon>
        <taxon>Mesorhizobium</taxon>
    </lineage>
</organism>
<dbReference type="InterPro" id="IPR000600">
    <property type="entry name" value="ROK"/>
</dbReference>
<evidence type="ECO:0000313" key="3">
    <source>
        <dbReference type="Proteomes" id="UP000045285"/>
    </source>
</evidence>
<name>A0A090DBB9_MESPL</name>
<protein>
    <submittedName>
        <fullName evidence="2">Putative Transcriptional regulator protein</fullName>
    </submittedName>
</protein>
<dbReference type="InterPro" id="IPR036388">
    <property type="entry name" value="WH-like_DNA-bd_sf"/>
</dbReference>
<evidence type="ECO:0000313" key="2">
    <source>
        <dbReference type="EMBL" id="CDX12663.1"/>
    </source>
</evidence>
<proteinExistence type="inferred from homology"/>
<dbReference type="SUPFAM" id="SSF53067">
    <property type="entry name" value="Actin-like ATPase domain"/>
    <property type="match status" value="1"/>
</dbReference>
<dbReference type="Proteomes" id="UP000045285">
    <property type="component" value="Unassembled WGS sequence"/>
</dbReference>
<dbReference type="PROSITE" id="PS01125">
    <property type="entry name" value="ROK"/>
    <property type="match status" value="1"/>
</dbReference>
<gene>
    <name evidence="2" type="ORF">MPL3356_120098</name>
</gene>
<dbReference type="EMBL" id="CCMZ01000004">
    <property type="protein sequence ID" value="CDX12663.1"/>
    <property type="molecule type" value="Genomic_DNA"/>
</dbReference>
<accession>A0A090DBB9</accession>
<dbReference type="PANTHER" id="PTHR18964">
    <property type="entry name" value="ROK (REPRESSOR, ORF, KINASE) FAMILY"/>
    <property type="match status" value="1"/>
</dbReference>
<keyword evidence="3" id="KW-1185">Reference proteome</keyword>
<dbReference type="Gene3D" id="1.10.10.10">
    <property type="entry name" value="Winged helix-like DNA-binding domain superfamily/Winged helix DNA-binding domain"/>
    <property type="match status" value="1"/>
</dbReference>
<dbReference type="Gene3D" id="3.30.420.40">
    <property type="match status" value="2"/>
</dbReference>
<reference evidence="3" key="1">
    <citation type="submission" date="2014-08" db="EMBL/GenBank/DDBJ databases">
        <authorList>
            <person name="Moulin L."/>
        </authorList>
    </citation>
    <scope>NUCLEOTIDE SEQUENCE [LARGE SCALE GENOMIC DNA]</scope>
</reference>
<sequence>MKLGNSASLTRIYNRSVVLDALRRNESLSRIELARLSGLTPQAIRVIVGDLMEEGLVQQLGRRKGLPGQPQIEITINPNGGYALGFHIVDNWCHYLATNLAGEVIVDGGTIDLPENPSALKPHLDRIDRQAARAAGKSPRVGVGIAVSNLMAAGGLIEPHPENRAYTEHIQRHFGPDTFVENDANAAAMAETMFGRAKSREDFIYLFIGDGVGGAIVRGGELQRGHRGNAGEFGHIVVDPAGRICHCGNRGCLYTYLSTAALKTKTKQTAARDKSVREWLSKAIPALRSAVVSLENSFDPERLIVGGTAPVELLKTLVAELNPLGPSIRSDAPERVEVSELGPTTALLGAAALPLLSLMSPSAAKLTKQSLSAATSGAGEPSC</sequence>